<gene>
    <name evidence="1" type="ORF">WS71_14760</name>
</gene>
<proteinExistence type="predicted"/>
<evidence type="ECO:0000313" key="2">
    <source>
        <dbReference type="Proteomes" id="UP000067711"/>
    </source>
</evidence>
<accession>A0A1B4FYD8</accession>
<organism evidence="1 2">
    <name type="scientific">Burkholderia mayonis</name>
    <dbReference type="NCBI Taxonomy" id="1385591"/>
    <lineage>
        <taxon>Bacteria</taxon>
        <taxon>Pseudomonadati</taxon>
        <taxon>Pseudomonadota</taxon>
        <taxon>Betaproteobacteria</taxon>
        <taxon>Burkholderiales</taxon>
        <taxon>Burkholderiaceae</taxon>
        <taxon>Burkholderia</taxon>
        <taxon>pseudomallei group</taxon>
    </lineage>
</organism>
<dbReference type="InterPro" id="IPR010982">
    <property type="entry name" value="Lambda_DNA-bd_dom_sf"/>
</dbReference>
<protein>
    <submittedName>
        <fullName evidence="1">Uncharacterized protein</fullName>
    </submittedName>
</protein>
<dbReference type="RefSeq" id="WP_066484131.1">
    <property type="nucleotide sequence ID" value="NZ_CP013389.1"/>
</dbReference>
<reference evidence="1 2" key="1">
    <citation type="submission" date="2015-12" db="EMBL/GenBank/DDBJ databases">
        <title>Diversity of Burkholderia near neighbor genomes.</title>
        <authorList>
            <person name="Sahl J."/>
            <person name="Wagner D."/>
            <person name="Keim P."/>
        </authorList>
    </citation>
    <scope>NUCLEOTIDE SEQUENCE [LARGE SCALE GENOMIC DNA]</scope>
    <source>
        <strain evidence="1 2">BDU8</strain>
    </source>
</reference>
<dbReference type="AlphaFoldDB" id="A0A1B4FYD8"/>
<evidence type="ECO:0000313" key="1">
    <source>
        <dbReference type="EMBL" id="AOJ08682.1"/>
    </source>
</evidence>
<name>A0A1B4FYD8_9BURK</name>
<dbReference type="Gene3D" id="1.10.260.40">
    <property type="entry name" value="lambda repressor-like DNA-binding domains"/>
    <property type="match status" value="1"/>
</dbReference>
<dbReference type="SUPFAM" id="SSF47413">
    <property type="entry name" value="lambda repressor-like DNA-binding domains"/>
    <property type="match status" value="1"/>
</dbReference>
<dbReference type="GO" id="GO:0003677">
    <property type="term" value="F:DNA binding"/>
    <property type="evidence" value="ECO:0007669"/>
    <property type="project" value="InterPro"/>
</dbReference>
<sequence>MTHADPDWLAMLREAVAATSQTNVAKLLDVSRTTVSLVLSGKYPGNTDRVAARVLKTFGQVQCTHTGQPISLTVCVSFVNRRAPINNPMELSHWRTCRNCPLRPVKGESK</sequence>
<dbReference type="Proteomes" id="UP000067711">
    <property type="component" value="Chromosome 1"/>
</dbReference>
<dbReference type="EMBL" id="CP013389">
    <property type="protein sequence ID" value="AOJ08682.1"/>
    <property type="molecule type" value="Genomic_DNA"/>
</dbReference>